<comment type="catalytic activity">
    <reaction evidence="1">
        <text>ATP + protein L-histidine = ADP + protein N-phospho-L-histidine.</text>
        <dbReference type="EC" id="2.7.13.3"/>
    </reaction>
</comment>
<dbReference type="PANTHER" id="PTHR41523:SF7">
    <property type="entry name" value="HISTIDINE KINASE"/>
    <property type="match status" value="1"/>
</dbReference>
<keyword evidence="6 9" id="KW-0418">Kinase</keyword>
<sequence length="371" mass="39736">MRTSAGSDVEYAFLRAPGQMPGAIRAFDWSTTPLGPISSWPVSLRSAVGLMLASHFPKAVIWGPSLTTLYNDAFLPILGSKPAPLGRPFNEIWSEVWPQVEAIQQKAFAGEATFIEDFPLVIERNGQPEHAYFTFCYSPLLDDDGNVAGMLDTVIETTGKMAALRDVKLINGELEHRIRNTLAIVGGIAHQTFRFAGSLTEARDMFNARLAALGNAHSALTQSNWASTPIELLLRKSLSPYQSAGNQITLEGPALDIPPQKGLTLSLAINELAANALKHGALSTPDGHVSVQWSADHPPALEGFALNWMERGGPPVQPPNRTGFGTFLLQALAGAFNGTVAADYAPEGLTFRLSTPPAVMPTAVKAGISSR</sequence>
<name>A8I2U8_AZOC5</name>
<evidence type="ECO:0000256" key="4">
    <source>
        <dbReference type="ARBA" id="ARBA00022679"/>
    </source>
</evidence>
<reference evidence="10" key="2">
    <citation type="submission" date="2007-04" db="EMBL/GenBank/DDBJ databases">
        <title>Complete genome sequence of the nitrogen-fixing bacterium Azorhizobium caulinodans ORS571.</title>
        <authorList>
            <person name="Lee K.B."/>
            <person name="Backer P.D."/>
            <person name="Aono T."/>
            <person name="Liu C.T."/>
            <person name="Suzuki S."/>
            <person name="Suzuki T."/>
            <person name="Kaneko T."/>
            <person name="Yamada M."/>
            <person name="Tabata S."/>
            <person name="Kupfer D.M."/>
            <person name="Najar F.Z."/>
            <person name="Wiley G.B."/>
            <person name="Roe B."/>
            <person name="Binnewies T."/>
            <person name="Ussery D."/>
            <person name="Vereecke D."/>
            <person name="Gevers D."/>
            <person name="Holsters M."/>
            <person name="Oyaizu H."/>
        </authorList>
    </citation>
    <scope>NUCLEOTIDE SEQUENCE [LARGE SCALE GENOMIC DNA]</scope>
    <source>
        <strain evidence="10">ATCC 43989 / DSM 5975 / JCM 20966 / LMG 6465 / NBRC 14845 / NCIMB 13405 / ORS 571</strain>
    </source>
</reference>
<dbReference type="Pfam" id="PF08448">
    <property type="entry name" value="PAS_4"/>
    <property type="match status" value="1"/>
</dbReference>
<gene>
    <name evidence="9" type="ordered locus">AZC_1938</name>
</gene>
<dbReference type="EMBL" id="AP009384">
    <property type="protein sequence ID" value="BAF87936.1"/>
    <property type="molecule type" value="Genomic_DNA"/>
</dbReference>
<feature type="domain" description="Signal transduction histidine kinase HWE region" evidence="8">
    <location>
        <begin position="173"/>
        <end position="254"/>
    </location>
</feature>
<keyword evidence="7" id="KW-0067">ATP-binding</keyword>
<dbReference type="InterPro" id="IPR036890">
    <property type="entry name" value="HATPase_C_sf"/>
</dbReference>
<dbReference type="SUPFAM" id="SSF55874">
    <property type="entry name" value="ATPase domain of HSP90 chaperone/DNA topoisomerase II/histidine kinase"/>
    <property type="match status" value="1"/>
</dbReference>
<dbReference type="KEGG" id="azc:AZC_1938"/>
<dbReference type="EC" id="2.7.13.3" evidence="2"/>
<protein>
    <recommendedName>
        <fullName evidence="2">histidine kinase</fullName>
        <ecNumber evidence="2">2.7.13.3</ecNumber>
    </recommendedName>
</protein>
<keyword evidence="3" id="KW-0597">Phosphoprotein</keyword>
<reference evidence="9 10" key="6">
    <citation type="journal article" date="2011" name="Appl. Environ. Microbiol.">
        <title>Involvement of the azorhizobial chromosome partition gene (parA) in the onset of bacteroid differentiation during Sesbania rostrata stem nodule development.</title>
        <authorList>
            <person name="Liu CT."/>
            <person name="Lee KB."/>
            <person name="Wang YS."/>
            <person name="Peng MH."/>
            <person name="Lee KT."/>
            <person name="Suzuki S."/>
            <person name="Suzuki T."/>
            <person name="Oyaizu H."/>
        </authorList>
    </citation>
    <scope>NUCLEOTIDE SEQUENCE [LARGE SCALE GENOMIC DNA]</scope>
    <source>
        <strain evidence="10">ATCC 43989 / DSM 5975 / JCM 20966 / LMG 6465 / NBRC 14845 / NCIMB 13405 / ORS 571</strain>
    </source>
</reference>
<keyword evidence="4" id="KW-0808">Transferase</keyword>
<evidence type="ECO:0000256" key="3">
    <source>
        <dbReference type="ARBA" id="ARBA00022553"/>
    </source>
</evidence>
<keyword evidence="10" id="KW-1185">Reference proteome</keyword>
<dbReference type="PANTHER" id="PTHR41523">
    <property type="entry name" value="TWO-COMPONENT SYSTEM SENSOR PROTEIN"/>
    <property type="match status" value="1"/>
</dbReference>
<dbReference type="AlphaFoldDB" id="A8I2U8"/>
<dbReference type="Gene3D" id="3.30.450.20">
    <property type="entry name" value="PAS domain"/>
    <property type="match status" value="1"/>
</dbReference>
<reference evidence="9 10" key="4">
    <citation type="journal article" date="2009" name="Appl. Environ. Microbiol.">
        <title>Comparative genome-wide transcriptional profiling of Azorhizobium caulinodans ORS571 grown under free-living and symbiotic conditions.</title>
        <authorList>
            <person name="Tsukada S."/>
            <person name="Aono T."/>
            <person name="Akiba N."/>
            <person name="Lee KB."/>
            <person name="Liu CT."/>
            <person name="Toyazaki H."/>
            <person name="Oyaizu H."/>
        </authorList>
    </citation>
    <scope>NUCLEOTIDE SEQUENCE [LARGE SCALE GENOMIC DNA]</scope>
    <source>
        <strain evidence="10">ATCC 43989 / DSM 5975 / JCM 20966 / LMG 6465 / NBRC 14845 / NCIMB 13405 / ORS 571</strain>
    </source>
</reference>
<evidence type="ECO:0000313" key="9">
    <source>
        <dbReference type="EMBL" id="BAF87936.1"/>
    </source>
</evidence>
<dbReference type="eggNOG" id="COG3920">
    <property type="taxonomic scope" value="Bacteria"/>
</dbReference>
<evidence type="ECO:0000256" key="5">
    <source>
        <dbReference type="ARBA" id="ARBA00022741"/>
    </source>
</evidence>
<proteinExistence type="predicted"/>
<dbReference type="GO" id="GO:0005524">
    <property type="term" value="F:ATP binding"/>
    <property type="evidence" value="ECO:0007669"/>
    <property type="project" value="UniProtKB-KW"/>
</dbReference>
<evidence type="ECO:0000259" key="8">
    <source>
        <dbReference type="SMART" id="SM00911"/>
    </source>
</evidence>
<dbReference type="GO" id="GO:0004673">
    <property type="term" value="F:protein histidine kinase activity"/>
    <property type="evidence" value="ECO:0007669"/>
    <property type="project" value="UniProtKB-EC"/>
</dbReference>
<dbReference type="HOGENOM" id="CLU_000445_114_57_5"/>
<accession>A8I2U8</accession>
<evidence type="ECO:0000256" key="2">
    <source>
        <dbReference type="ARBA" id="ARBA00012438"/>
    </source>
</evidence>
<dbReference type="STRING" id="438753.AZC_1938"/>
<dbReference type="Proteomes" id="UP000000270">
    <property type="component" value="Chromosome"/>
</dbReference>
<dbReference type="Pfam" id="PF07536">
    <property type="entry name" value="HWE_HK"/>
    <property type="match status" value="1"/>
</dbReference>
<evidence type="ECO:0000256" key="6">
    <source>
        <dbReference type="ARBA" id="ARBA00022777"/>
    </source>
</evidence>
<evidence type="ECO:0000256" key="7">
    <source>
        <dbReference type="ARBA" id="ARBA00022840"/>
    </source>
</evidence>
<reference evidence="9 10" key="1">
    <citation type="journal article" date="2007" name="Appl. Environ. Microbiol.">
        <title>Rhizobial factors required for stem nodule maturation and maintenance in Sesbania rostrata-Azorhizobium caulinodans ORS571 symbiosis.</title>
        <authorList>
            <person name="Suzuki S."/>
            <person name="Aono T."/>
            <person name="Lee KB."/>
            <person name="Suzuki T."/>
            <person name="Liu CT."/>
            <person name="Miwa H."/>
            <person name="Wakao S."/>
            <person name="Iki T."/>
            <person name="Oyaizu H."/>
        </authorList>
    </citation>
    <scope>NUCLEOTIDE SEQUENCE [LARGE SCALE GENOMIC DNA]</scope>
    <source>
        <strain evidence="10">ATCC 43989 / DSM 5975 / JCM 20966 / LMG 6465 / NBRC 14845 / NCIMB 13405 / ORS 571</strain>
    </source>
</reference>
<keyword evidence="5" id="KW-0547">Nucleotide-binding</keyword>
<reference evidence="9 10" key="5">
    <citation type="journal article" date="2010" name="Appl. Environ. Microbiol.">
        <title>phrR-like gene praR of Azorhizobium caulinodans ORS571 is essential for symbiosis with Sesbania rostrata and is involved in expression of reb genes.</title>
        <authorList>
            <person name="Akiba N."/>
            <person name="Aono T."/>
            <person name="Toyazaki H."/>
            <person name="Sato S."/>
            <person name="Oyaizu H."/>
        </authorList>
    </citation>
    <scope>NUCLEOTIDE SEQUENCE [LARGE SCALE GENOMIC DNA]</scope>
    <source>
        <strain evidence="10">ATCC 43989 / DSM 5975 / JCM 20966 / LMG 6465 / NBRC 14845 / NCIMB 13405 / ORS 571</strain>
    </source>
</reference>
<dbReference type="InterPro" id="IPR013656">
    <property type="entry name" value="PAS_4"/>
</dbReference>
<organism evidence="9 10">
    <name type="scientific">Azorhizobium caulinodans (strain ATCC 43989 / DSM 5975 / JCM 20966 / LMG 6465 / NBRC 14845 / NCIMB 13405 / ORS 571)</name>
    <dbReference type="NCBI Taxonomy" id="438753"/>
    <lineage>
        <taxon>Bacteria</taxon>
        <taxon>Pseudomonadati</taxon>
        <taxon>Pseudomonadota</taxon>
        <taxon>Alphaproteobacteria</taxon>
        <taxon>Hyphomicrobiales</taxon>
        <taxon>Xanthobacteraceae</taxon>
        <taxon>Azorhizobium</taxon>
    </lineage>
</organism>
<reference evidence="9 10" key="3">
    <citation type="journal article" date="2008" name="BMC Genomics">
        <title>The genome of the versatile nitrogen fixer Azorhizobium caulinodans ORS571.</title>
        <authorList>
            <person name="Lee KB."/>
            <person name="Backer P.D."/>
            <person name="Aono T."/>
            <person name="Liu CT."/>
            <person name="Suzuki S."/>
            <person name="Suzuki T."/>
            <person name="Kaneko T."/>
            <person name="Yamada M."/>
            <person name="Tabata S."/>
            <person name="Kupfer D.M."/>
            <person name="Najar F.Z."/>
            <person name="Wiley G.B."/>
            <person name="Roe B."/>
            <person name="Binnewies T.T."/>
            <person name="Ussery D.W."/>
            <person name="D'Haeze W."/>
            <person name="Herder J.D."/>
            <person name="Gevers D."/>
            <person name="Vereecke D."/>
            <person name="Holsters M."/>
            <person name="Oyaizu H."/>
        </authorList>
    </citation>
    <scope>NUCLEOTIDE SEQUENCE [LARGE SCALE GENOMIC DNA]</scope>
    <source>
        <strain evidence="10">ATCC 43989 / DSM 5975 / JCM 20966 / LMG 6465 / NBRC 14845 / NCIMB 13405 / ORS 571</strain>
    </source>
</reference>
<dbReference type="InterPro" id="IPR011102">
    <property type="entry name" value="Sig_transdc_His_kinase_HWE"/>
</dbReference>
<evidence type="ECO:0000313" key="10">
    <source>
        <dbReference type="Proteomes" id="UP000000270"/>
    </source>
</evidence>
<dbReference type="SUPFAM" id="SSF55785">
    <property type="entry name" value="PYP-like sensor domain (PAS domain)"/>
    <property type="match status" value="1"/>
</dbReference>
<dbReference type="Gene3D" id="3.30.565.10">
    <property type="entry name" value="Histidine kinase-like ATPase, C-terminal domain"/>
    <property type="match status" value="1"/>
</dbReference>
<evidence type="ECO:0000256" key="1">
    <source>
        <dbReference type="ARBA" id="ARBA00000085"/>
    </source>
</evidence>
<dbReference type="SMART" id="SM00911">
    <property type="entry name" value="HWE_HK"/>
    <property type="match status" value="1"/>
</dbReference>
<dbReference type="InterPro" id="IPR035965">
    <property type="entry name" value="PAS-like_dom_sf"/>
</dbReference>